<keyword evidence="1" id="KW-0472">Membrane</keyword>
<sequence>MKCPDCSNRLSDMMIKGNIVHRCFRCGGFWTDSRTANFLTSRDLIHLRRLSVDPVWLKGGKGVCPLDGTMLTRYRGESVPQNLAVMHCIRCGKWWFPGDGFIDYKPAVEAKLNYFRLWGKDTDLGEIILPMVMVIILTAGAVAGVMLVREKQTAQILAGSGVTEFSASYLDGEAEINFVSGRKVHVILYQKPDEKTWRYVPAAETEGKYSARISGIEEGQVYAVKINGQDYWFTAQ</sequence>
<dbReference type="Proteomes" id="UP000176822">
    <property type="component" value="Unassembled WGS sequence"/>
</dbReference>
<name>A0A1F4Z4P8_9BACT</name>
<organism evidence="3 4">
    <name type="scientific">Candidatus Amesbacteria bacterium RIFCSPLOWO2_01_FULL_47_33</name>
    <dbReference type="NCBI Taxonomy" id="1797258"/>
    <lineage>
        <taxon>Bacteria</taxon>
        <taxon>Candidatus Amesiibacteriota</taxon>
    </lineage>
</organism>
<dbReference type="InterPro" id="IPR027392">
    <property type="entry name" value="TF_Znf"/>
</dbReference>
<evidence type="ECO:0000313" key="4">
    <source>
        <dbReference type="Proteomes" id="UP000176822"/>
    </source>
</evidence>
<dbReference type="EMBL" id="MEXM01000024">
    <property type="protein sequence ID" value="OGD00977.1"/>
    <property type="molecule type" value="Genomic_DNA"/>
</dbReference>
<gene>
    <name evidence="3" type="ORF">A2972_04045</name>
</gene>
<evidence type="ECO:0000259" key="2">
    <source>
        <dbReference type="Pfam" id="PF13453"/>
    </source>
</evidence>
<feature type="transmembrane region" description="Helical" evidence="1">
    <location>
        <begin position="127"/>
        <end position="148"/>
    </location>
</feature>
<keyword evidence="1" id="KW-0812">Transmembrane</keyword>
<proteinExistence type="predicted"/>
<keyword evidence="1" id="KW-1133">Transmembrane helix</keyword>
<evidence type="ECO:0000256" key="1">
    <source>
        <dbReference type="SAM" id="Phobius"/>
    </source>
</evidence>
<reference evidence="3 4" key="1">
    <citation type="journal article" date="2016" name="Nat. Commun.">
        <title>Thousands of microbial genomes shed light on interconnected biogeochemical processes in an aquifer system.</title>
        <authorList>
            <person name="Anantharaman K."/>
            <person name="Brown C.T."/>
            <person name="Hug L.A."/>
            <person name="Sharon I."/>
            <person name="Castelle C.J."/>
            <person name="Probst A.J."/>
            <person name="Thomas B.C."/>
            <person name="Singh A."/>
            <person name="Wilkins M.J."/>
            <person name="Karaoz U."/>
            <person name="Brodie E.L."/>
            <person name="Williams K.H."/>
            <person name="Hubbard S.S."/>
            <person name="Banfield J.F."/>
        </authorList>
    </citation>
    <scope>NUCLEOTIDE SEQUENCE [LARGE SCALE GENOMIC DNA]</scope>
</reference>
<feature type="domain" description="Transcription factor zinc-finger" evidence="2">
    <location>
        <begin position="2"/>
        <end position="33"/>
    </location>
</feature>
<accession>A0A1F4Z4P8</accession>
<dbReference type="Pfam" id="PF13453">
    <property type="entry name" value="Zn_ribbon_TFIIB"/>
    <property type="match status" value="1"/>
</dbReference>
<comment type="caution">
    <text evidence="3">The sequence shown here is derived from an EMBL/GenBank/DDBJ whole genome shotgun (WGS) entry which is preliminary data.</text>
</comment>
<protein>
    <recommendedName>
        <fullName evidence="2">Transcription factor zinc-finger domain-containing protein</fullName>
    </recommendedName>
</protein>
<evidence type="ECO:0000313" key="3">
    <source>
        <dbReference type="EMBL" id="OGD00977.1"/>
    </source>
</evidence>
<dbReference type="AlphaFoldDB" id="A0A1F4Z4P8"/>